<dbReference type="Pfam" id="PF01336">
    <property type="entry name" value="tRNA_anti-codon"/>
    <property type="match status" value="1"/>
</dbReference>
<dbReference type="GO" id="GO:0004816">
    <property type="term" value="F:asparagine-tRNA ligase activity"/>
    <property type="evidence" value="ECO:0007669"/>
    <property type="project" value="UniProtKB-UniRule"/>
</dbReference>
<dbReference type="SUPFAM" id="SSF50249">
    <property type="entry name" value="Nucleic acid-binding proteins"/>
    <property type="match status" value="1"/>
</dbReference>
<evidence type="ECO:0000256" key="4">
    <source>
        <dbReference type="ARBA" id="ARBA00022741"/>
    </source>
</evidence>
<dbReference type="Gene3D" id="3.30.930.10">
    <property type="entry name" value="Bira Bifunctional Protein, Domain 2"/>
    <property type="match status" value="1"/>
</dbReference>
<dbReference type="NCBIfam" id="NF003037">
    <property type="entry name" value="PRK03932.1"/>
    <property type="match status" value="1"/>
</dbReference>
<evidence type="ECO:0000256" key="2">
    <source>
        <dbReference type="ARBA" id="ARBA00012816"/>
    </source>
</evidence>
<reference evidence="11" key="1">
    <citation type="submission" date="2020-07" db="EMBL/GenBank/DDBJ databases">
        <title>Metabolic diversity and evolutionary history of the archaeal phylum ###Micrarchaeota### uncovered from a freshwater lake metagenome.</title>
        <authorList>
            <person name="Kadnikov V.V."/>
            <person name="Savvichev A.S."/>
            <person name="Mardanov A.V."/>
            <person name="Beletsky A.V."/>
            <person name="Chupakov A.V."/>
            <person name="Kokryatskaya N.M."/>
            <person name="Pimenov N.V."/>
            <person name="Ravin N.V."/>
        </authorList>
    </citation>
    <scope>NUCLEOTIDE SEQUENCE [LARGE SCALE GENOMIC DNA]</scope>
</reference>
<evidence type="ECO:0000259" key="9">
    <source>
        <dbReference type="PROSITE" id="PS50862"/>
    </source>
</evidence>
<dbReference type="Gene3D" id="2.40.50.140">
    <property type="entry name" value="Nucleic acid-binding proteins"/>
    <property type="match status" value="1"/>
</dbReference>
<evidence type="ECO:0000256" key="7">
    <source>
        <dbReference type="ARBA" id="ARBA00023146"/>
    </source>
</evidence>
<evidence type="ECO:0000256" key="6">
    <source>
        <dbReference type="ARBA" id="ARBA00022917"/>
    </source>
</evidence>
<keyword evidence="3 10" id="KW-0436">Ligase</keyword>
<keyword evidence="6" id="KW-0648">Protein biosynthesis</keyword>
<dbReference type="EMBL" id="CP058998">
    <property type="protein sequence ID" value="QLJ53470.1"/>
    <property type="molecule type" value="Genomic_DNA"/>
</dbReference>
<dbReference type="EC" id="6.1.1.22" evidence="2 8"/>
<keyword evidence="5" id="KW-0067">ATP-binding</keyword>
<dbReference type="PRINTS" id="PR01042">
    <property type="entry name" value="TRNASYNTHASP"/>
</dbReference>
<accession>A0A7D5XKG2</accession>
<dbReference type="InterPro" id="IPR006195">
    <property type="entry name" value="aa-tRNA-synth_II"/>
</dbReference>
<dbReference type="Proteomes" id="UP000510821">
    <property type="component" value="Chromosome"/>
</dbReference>
<dbReference type="Pfam" id="PF00152">
    <property type="entry name" value="tRNA-synt_2"/>
    <property type="match status" value="1"/>
</dbReference>
<dbReference type="InterPro" id="IPR012340">
    <property type="entry name" value="NA-bd_OB-fold"/>
</dbReference>
<protein>
    <recommendedName>
        <fullName evidence="2 8">Asparagine--tRNA ligase</fullName>
        <ecNumber evidence="2 8">6.1.1.22</ecNumber>
    </recommendedName>
</protein>
<dbReference type="InterPro" id="IPR004522">
    <property type="entry name" value="Asn-tRNA-ligase"/>
</dbReference>
<dbReference type="NCBIfam" id="NF003483">
    <property type="entry name" value="PRK05159.1"/>
    <property type="match status" value="1"/>
</dbReference>
<gene>
    <name evidence="10" type="ORF">Sv326_1295</name>
</gene>
<evidence type="ECO:0000313" key="10">
    <source>
        <dbReference type="EMBL" id="QLJ53470.1"/>
    </source>
</evidence>
<dbReference type="InterPro" id="IPR045864">
    <property type="entry name" value="aa-tRNA-synth_II/BPL/LPL"/>
</dbReference>
<dbReference type="GO" id="GO:0005524">
    <property type="term" value="F:ATP binding"/>
    <property type="evidence" value="ECO:0007669"/>
    <property type="project" value="UniProtKB-KW"/>
</dbReference>
<dbReference type="InterPro" id="IPR002312">
    <property type="entry name" value="Asp/Asn-tRNA-synth_IIb"/>
</dbReference>
<dbReference type="PANTHER" id="PTHR22594:SF34">
    <property type="entry name" value="ASPARAGINE--TRNA LIGASE, MITOCHONDRIAL-RELATED"/>
    <property type="match status" value="1"/>
</dbReference>
<dbReference type="InterPro" id="IPR004364">
    <property type="entry name" value="Aa-tRNA-synt_II"/>
</dbReference>
<evidence type="ECO:0000313" key="11">
    <source>
        <dbReference type="Proteomes" id="UP000510821"/>
    </source>
</evidence>
<evidence type="ECO:0000256" key="8">
    <source>
        <dbReference type="NCBIfam" id="TIGR00457"/>
    </source>
</evidence>
<dbReference type="CDD" id="cd04323">
    <property type="entry name" value="AsnRS_cyto_like_N"/>
    <property type="match status" value="1"/>
</dbReference>
<dbReference type="GO" id="GO:0003676">
    <property type="term" value="F:nucleic acid binding"/>
    <property type="evidence" value="ECO:0007669"/>
    <property type="project" value="InterPro"/>
</dbReference>
<dbReference type="PANTHER" id="PTHR22594">
    <property type="entry name" value="ASPARTYL/LYSYL-TRNA SYNTHETASE"/>
    <property type="match status" value="1"/>
</dbReference>
<dbReference type="GO" id="GO:0006421">
    <property type="term" value="P:asparaginyl-tRNA aminoacylation"/>
    <property type="evidence" value="ECO:0007669"/>
    <property type="project" value="UniProtKB-UniRule"/>
</dbReference>
<comment type="similarity">
    <text evidence="1">Belongs to the class-II aminoacyl-tRNA synthetase family.</text>
</comment>
<dbReference type="PROSITE" id="PS50862">
    <property type="entry name" value="AA_TRNA_LIGASE_II"/>
    <property type="match status" value="1"/>
</dbReference>
<keyword evidence="4" id="KW-0547">Nucleotide-binding</keyword>
<keyword evidence="7 10" id="KW-0030">Aminoacyl-tRNA synthetase</keyword>
<dbReference type="NCBIfam" id="TIGR00457">
    <property type="entry name" value="asnS"/>
    <property type="match status" value="1"/>
</dbReference>
<dbReference type="InterPro" id="IPR004365">
    <property type="entry name" value="NA-bd_OB_tRNA"/>
</dbReference>
<dbReference type="KEGG" id="flt:Sv326_1295"/>
<dbReference type="AlphaFoldDB" id="A0A7D5XKG2"/>
<name>A0A7D5XKG2_FERL1</name>
<evidence type="ECO:0000256" key="3">
    <source>
        <dbReference type="ARBA" id="ARBA00022598"/>
    </source>
</evidence>
<evidence type="ECO:0000256" key="1">
    <source>
        <dbReference type="ARBA" id="ARBA00008226"/>
    </source>
</evidence>
<feature type="domain" description="Aminoacyl-transfer RNA synthetases class-II family profile" evidence="9">
    <location>
        <begin position="133"/>
        <end position="422"/>
    </location>
</feature>
<dbReference type="SUPFAM" id="SSF55681">
    <property type="entry name" value="Class II aaRS and biotin synthetases"/>
    <property type="match status" value="1"/>
</dbReference>
<evidence type="ECO:0000256" key="5">
    <source>
        <dbReference type="ARBA" id="ARBA00022840"/>
    </source>
</evidence>
<proteinExistence type="inferred from homology"/>
<organism evidence="10 11">
    <name type="scientific">Fermentimicrarchaeum limneticum</name>
    <dbReference type="NCBI Taxonomy" id="2795018"/>
    <lineage>
        <taxon>Archaea</taxon>
        <taxon>Candidatus Micrarchaeota</taxon>
        <taxon>Candidatus Fermentimicrarchaeales</taxon>
        <taxon>Candidatus Fermentimicrarchaeaceae</taxon>
        <taxon>Candidatus Fermentimicrarchaeum</taxon>
    </lineage>
</organism>
<sequence>MTEFIHIGEIFSKKHAGKEVSIRGWIHRKRSSGGVQFLVLRDSTGIIQAALKKENISDNAWKDADKALLESAVTVKGIVKEDKRAPGGYELQANAFSVISFSEPFPITEHQSTELLLDLRHLWLRSQKLTNIMKVRQHLVNYLREYFYSHEFWEVAPPIITQAGCEGGSTLFKLKYFGEDAYLTQSAQLYNEVFITALEKIFVLAPSFRAERSRTVKHLAEYWHLEAEEAFYSNQDNMKLQEELVSYACQKLAKNHADLLEFSKVKPERLTKVSPPFKRVSYDDAIDFLVKKGVKKKWGDDFGAEDEEVLTAGLEKPMFIYNYPKQGRAFYMRVNPDNPETVLNADMQAPDGHGELIGGSERIWEYDELMKRVKEEKLDVRSYQWYIDLRKYGSVPHSGFGLGIERLLKWVLNLDHIRDAVPFPRTINRVYP</sequence>